<accession>A0A0C3PS47</accession>
<reference evidence="2" key="2">
    <citation type="submission" date="2015-01" db="EMBL/GenBank/DDBJ databases">
        <title>Evolutionary Origins and Diversification of the Mycorrhizal Mutualists.</title>
        <authorList>
            <consortium name="DOE Joint Genome Institute"/>
            <consortium name="Mycorrhizal Genomics Consortium"/>
            <person name="Kohler A."/>
            <person name="Kuo A."/>
            <person name="Nagy L.G."/>
            <person name="Floudas D."/>
            <person name="Copeland A."/>
            <person name="Barry K.W."/>
            <person name="Cichocki N."/>
            <person name="Veneault-Fourrey C."/>
            <person name="LaButti K."/>
            <person name="Lindquist E.A."/>
            <person name="Lipzen A."/>
            <person name="Lundell T."/>
            <person name="Morin E."/>
            <person name="Murat C."/>
            <person name="Riley R."/>
            <person name="Ohm R."/>
            <person name="Sun H."/>
            <person name="Tunlid A."/>
            <person name="Henrissat B."/>
            <person name="Grigoriev I.V."/>
            <person name="Hibbett D.S."/>
            <person name="Martin F."/>
        </authorList>
    </citation>
    <scope>NUCLEOTIDE SEQUENCE [LARGE SCALE GENOMIC DNA]</scope>
    <source>
        <strain evidence="2">Marx 270</strain>
    </source>
</reference>
<sequence>MAAYHLGRQSPFFEQLGLLTHSGLFRVGQHRDNLKNACIPDPNPESEIRVHDTIAIALATAPGEFFTAAFERR</sequence>
<dbReference type="HOGENOM" id="CLU_2729261_0_0_1"/>
<dbReference type="InParanoid" id="A0A0C3PS47"/>
<evidence type="ECO:0000313" key="2">
    <source>
        <dbReference type="Proteomes" id="UP000054217"/>
    </source>
</evidence>
<protein>
    <submittedName>
        <fullName evidence="1">Uncharacterized protein</fullName>
    </submittedName>
</protein>
<proteinExistence type="predicted"/>
<dbReference type="AlphaFoldDB" id="A0A0C3PS47"/>
<keyword evidence="2" id="KW-1185">Reference proteome</keyword>
<reference evidence="1 2" key="1">
    <citation type="submission" date="2014-04" db="EMBL/GenBank/DDBJ databases">
        <authorList>
            <consortium name="DOE Joint Genome Institute"/>
            <person name="Kuo A."/>
            <person name="Kohler A."/>
            <person name="Costa M.D."/>
            <person name="Nagy L.G."/>
            <person name="Floudas D."/>
            <person name="Copeland A."/>
            <person name="Barry K.W."/>
            <person name="Cichocki N."/>
            <person name="Veneault-Fourrey C."/>
            <person name="LaButti K."/>
            <person name="Lindquist E.A."/>
            <person name="Lipzen A."/>
            <person name="Lundell T."/>
            <person name="Morin E."/>
            <person name="Murat C."/>
            <person name="Sun H."/>
            <person name="Tunlid A."/>
            <person name="Henrissat B."/>
            <person name="Grigoriev I.V."/>
            <person name="Hibbett D.S."/>
            <person name="Martin F."/>
            <person name="Nordberg H.P."/>
            <person name="Cantor M.N."/>
            <person name="Hua S.X."/>
        </authorList>
    </citation>
    <scope>NUCLEOTIDE SEQUENCE [LARGE SCALE GENOMIC DNA]</scope>
    <source>
        <strain evidence="1 2">Marx 270</strain>
    </source>
</reference>
<feature type="non-terminal residue" evidence="1">
    <location>
        <position position="73"/>
    </location>
</feature>
<dbReference type="Proteomes" id="UP000054217">
    <property type="component" value="Unassembled WGS sequence"/>
</dbReference>
<gene>
    <name evidence="1" type="ORF">M404DRAFT_994213</name>
</gene>
<name>A0A0C3PS47_PISTI</name>
<evidence type="ECO:0000313" key="1">
    <source>
        <dbReference type="EMBL" id="KIO11449.1"/>
    </source>
</evidence>
<dbReference type="EMBL" id="KN831949">
    <property type="protein sequence ID" value="KIO11449.1"/>
    <property type="molecule type" value="Genomic_DNA"/>
</dbReference>
<organism evidence="1 2">
    <name type="scientific">Pisolithus tinctorius Marx 270</name>
    <dbReference type="NCBI Taxonomy" id="870435"/>
    <lineage>
        <taxon>Eukaryota</taxon>
        <taxon>Fungi</taxon>
        <taxon>Dikarya</taxon>
        <taxon>Basidiomycota</taxon>
        <taxon>Agaricomycotina</taxon>
        <taxon>Agaricomycetes</taxon>
        <taxon>Agaricomycetidae</taxon>
        <taxon>Boletales</taxon>
        <taxon>Sclerodermatineae</taxon>
        <taxon>Pisolithaceae</taxon>
        <taxon>Pisolithus</taxon>
    </lineage>
</organism>